<sequence>MRGQPNNNPHQNYMKRHHLEYLCYRARGLGPGNKTILKPHGAEQGSHLGGEFPEKSVWNHHIRIVEWLKILCNSSMISQHSVINWPAILDMLSTKDRLIRRGRC</sequence>
<name>A0A6N2MY86_SALVM</name>
<reference evidence="1" key="1">
    <citation type="submission" date="2019-03" db="EMBL/GenBank/DDBJ databases">
        <authorList>
            <person name="Mank J."/>
            <person name="Almeida P."/>
        </authorList>
    </citation>
    <scope>NUCLEOTIDE SEQUENCE</scope>
    <source>
        <strain evidence="1">78183</strain>
    </source>
</reference>
<evidence type="ECO:0000313" key="1">
    <source>
        <dbReference type="EMBL" id="VFU53236.1"/>
    </source>
</evidence>
<dbReference type="EMBL" id="CAADRP010001818">
    <property type="protein sequence ID" value="VFU53236.1"/>
    <property type="molecule type" value="Genomic_DNA"/>
</dbReference>
<proteinExistence type="predicted"/>
<protein>
    <submittedName>
        <fullName evidence="1">Uncharacterized protein</fullName>
    </submittedName>
</protein>
<dbReference type="AlphaFoldDB" id="A0A6N2MY86"/>
<gene>
    <name evidence="1" type="ORF">SVIM_LOCUS369150</name>
</gene>
<organism evidence="1">
    <name type="scientific">Salix viminalis</name>
    <name type="common">Common osier</name>
    <name type="synonym">Basket willow</name>
    <dbReference type="NCBI Taxonomy" id="40686"/>
    <lineage>
        <taxon>Eukaryota</taxon>
        <taxon>Viridiplantae</taxon>
        <taxon>Streptophyta</taxon>
        <taxon>Embryophyta</taxon>
        <taxon>Tracheophyta</taxon>
        <taxon>Spermatophyta</taxon>
        <taxon>Magnoliopsida</taxon>
        <taxon>eudicotyledons</taxon>
        <taxon>Gunneridae</taxon>
        <taxon>Pentapetalae</taxon>
        <taxon>rosids</taxon>
        <taxon>fabids</taxon>
        <taxon>Malpighiales</taxon>
        <taxon>Salicaceae</taxon>
        <taxon>Saliceae</taxon>
        <taxon>Salix</taxon>
    </lineage>
</organism>
<accession>A0A6N2MY86</accession>